<sequence>MAEEILPLGSVVTLRNGDGTELVIIARASIVVENDEEIYYDYGAVLIPQGMMSPDKVFFFNRENVQEIKFRGYENNDEKLFSKQYNQMIEHSPYPKGTV</sequence>
<accession>A0A4T2H463</accession>
<name>A0A4T2H463_STRSU</name>
<gene>
    <name evidence="1" type="ORF">FAJ36_02895</name>
</gene>
<dbReference type="RefSeq" id="WP_024412827.1">
    <property type="nucleotide sequence ID" value="NZ_JABTZK010000002.1"/>
</dbReference>
<dbReference type="Pfam" id="PF13780">
    <property type="entry name" value="DUF4176"/>
    <property type="match status" value="1"/>
</dbReference>
<dbReference type="AlphaFoldDB" id="A0A4T2H463"/>
<protein>
    <submittedName>
        <fullName evidence="1">DUF4176 domain-containing protein</fullName>
    </submittedName>
</protein>
<dbReference type="InterPro" id="IPR025233">
    <property type="entry name" value="DUF4176"/>
</dbReference>
<evidence type="ECO:0000313" key="1">
    <source>
        <dbReference type="EMBL" id="TII06858.1"/>
    </source>
</evidence>
<organism evidence="1 2">
    <name type="scientific">Streptococcus suis</name>
    <dbReference type="NCBI Taxonomy" id="1307"/>
    <lineage>
        <taxon>Bacteria</taxon>
        <taxon>Bacillati</taxon>
        <taxon>Bacillota</taxon>
        <taxon>Bacilli</taxon>
        <taxon>Lactobacillales</taxon>
        <taxon>Streptococcaceae</taxon>
        <taxon>Streptococcus</taxon>
    </lineage>
</organism>
<proteinExistence type="predicted"/>
<dbReference type="EMBL" id="SSXN01000002">
    <property type="protein sequence ID" value="TII06858.1"/>
    <property type="molecule type" value="Genomic_DNA"/>
</dbReference>
<reference evidence="1 2" key="1">
    <citation type="submission" date="2019-04" db="EMBL/GenBank/DDBJ databases">
        <title>Genome analysis of Streptococcus suis strain WUSS330.</title>
        <authorList>
            <person name="Chen H."/>
            <person name="Gao X."/>
            <person name="Wu Z."/>
        </authorList>
    </citation>
    <scope>NUCLEOTIDE SEQUENCE [LARGE SCALE GENOMIC DNA]</scope>
    <source>
        <strain evidence="1 2">WUSS330</strain>
    </source>
</reference>
<evidence type="ECO:0000313" key="2">
    <source>
        <dbReference type="Proteomes" id="UP000305785"/>
    </source>
</evidence>
<dbReference type="Proteomes" id="UP000305785">
    <property type="component" value="Unassembled WGS sequence"/>
</dbReference>
<comment type="caution">
    <text evidence="1">The sequence shown here is derived from an EMBL/GenBank/DDBJ whole genome shotgun (WGS) entry which is preliminary data.</text>
</comment>